<dbReference type="GeneID" id="33355582"/>
<evidence type="ECO:0000256" key="1">
    <source>
        <dbReference type="SAM" id="Phobius"/>
    </source>
</evidence>
<geneLocation type="chloroplast" evidence="2"/>
<feature type="transmembrane region" description="Helical" evidence="1">
    <location>
        <begin position="6"/>
        <end position="30"/>
    </location>
</feature>
<organism evidence="2">
    <name type="scientific">Caloglossa beccarii</name>
    <dbReference type="NCBI Taxonomy" id="131038"/>
    <lineage>
        <taxon>Eukaryota</taxon>
        <taxon>Rhodophyta</taxon>
        <taxon>Florideophyceae</taxon>
        <taxon>Rhodymeniophycidae</taxon>
        <taxon>Ceramiales</taxon>
        <taxon>Delesseriaceae</taxon>
        <taxon>Caloglossa</taxon>
    </lineage>
</organism>
<reference evidence="2" key="1">
    <citation type="journal article" date="2017" name="J. Phycol.">
        <title>Analysis of chloroplast genomes and a supermatrix inform reclassification of the Rhodomelaceae (Rhodophyta).</title>
        <authorList>
            <person name="Diaz-Tapia P."/>
            <person name="Maggs C.A."/>
            <person name="West J.A."/>
            <person name="Verbruggen H."/>
        </authorList>
    </citation>
    <scope>NUCLEOTIDE SEQUENCE</scope>
    <source>
        <strain evidence="2">JW4523</strain>
    </source>
</reference>
<name>A0A1Z1M8I4_9FLOR</name>
<dbReference type="EMBL" id="MF101422">
    <property type="protein sequence ID" value="ARW62387.1"/>
    <property type="molecule type" value="Genomic_DNA"/>
</dbReference>
<protein>
    <submittedName>
        <fullName evidence="2">Uncharacterized protein</fullName>
    </submittedName>
</protein>
<proteinExistence type="predicted"/>
<keyword evidence="1" id="KW-1133">Transmembrane helix</keyword>
<dbReference type="AlphaFoldDB" id="A0A1Z1M8I4"/>
<sequence>MIISLFTLSIFISYITLYFLIIYCIVYKIFFERLDNSF</sequence>
<dbReference type="RefSeq" id="YP_009393825.1">
    <property type="nucleotide sequence ID" value="NC_035269.1"/>
</dbReference>
<keyword evidence="1" id="KW-0472">Membrane</keyword>
<keyword evidence="2" id="KW-0150">Chloroplast</keyword>
<evidence type="ECO:0000313" key="2">
    <source>
        <dbReference type="EMBL" id="ARW62387.1"/>
    </source>
</evidence>
<accession>A0A1Z1M8I4</accession>
<keyword evidence="2" id="KW-0934">Plastid</keyword>
<keyword evidence="1" id="KW-0812">Transmembrane</keyword>
<gene>
    <name evidence="2" type="primary">orf38</name>
</gene>